<comment type="caution">
    <text evidence="1">The sequence shown here is derived from an EMBL/GenBank/DDBJ whole genome shotgun (WGS) entry which is preliminary data.</text>
</comment>
<reference evidence="1" key="1">
    <citation type="journal article" date="2015" name="Nature">
        <title>Complex archaea that bridge the gap between prokaryotes and eukaryotes.</title>
        <authorList>
            <person name="Spang A."/>
            <person name="Saw J.H."/>
            <person name="Jorgensen S.L."/>
            <person name="Zaremba-Niedzwiedzka K."/>
            <person name="Martijn J."/>
            <person name="Lind A.E."/>
            <person name="van Eijk R."/>
            <person name="Schleper C."/>
            <person name="Guy L."/>
            <person name="Ettema T.J."/>
        </authorList>
    </citation>
    <scope>NUCLEOTIDE SEQUENCE</scope>
</reference>
<protein>
    <submittedName>
        <fullName evidence="1">Uncharacterized protein</fullName>
    </submittedName>
</protein>
<organism evidence="1">
    <name type="scientific">marine sediment metagenome</name>
    <dbReference type="NCBI Taxonomy" id="412755"/>
    <lineage>
        <taxon>unclassified sequences</taxon>
        <taxon>metagenomes</taxon>
        <taxon>ecological metagenomes</taxon>
    </lineage>
</organism>
<proteinExistence type="predicted"/>
<evidence type="ECO:0000313" key="1">
    <source>
        <dbReference type="EMBL" id="KKM21514.1"/>
    </source>
</evidence>
<sequence>MKWIKISIGLTGIGVLALVCTLSSHSLHLLTWPGIAALAGWIGFEWKKDKCIHASCDVCEPEDIR</sequence>
<dbReference type="AlphaFoldDB" id="A0A0F9INW3"/>
<gene>
    <name evidence="1" type="ORF">LCGC14_1634630</name>
</gene>
<dbReference type="EMBL" id="LAZR01013533">
    <property type="protein sequence ID" value="KKM21514.1"/>
    <property type="molecule type" value="Genomic_DNA"/>
</dbReference>
<accession>A0A0F9INW3</accession>
<name>A0A0F9INW3_9ZZZZ</name>